<dbReference type="AlphaFoldDB" id="A0A509EL91"/>
<evidence type="ECO:0000313" key="2">
    <source>
        <dbReference type="EMBL" id="VUD74918.1"/>
    </source>
</evidence>
<feature type="compositionally biased region" description="Basic and acidic residues" evidence="1">
    <location>
        <begin position="67"/>
        <end position="80"/>
    </location>
</feature>
<sequence length="80" mass="8658">MPPRPAVPPFEAAANPASRNHDARPAGRGTAMMPDGGQGRRGHHVSHRRDDDWRAAYGDTAWGPTPHRGEPDCIRGLESP</sequence>
<protein>
    <submittedName>
        <fullName evidence="2">Uncharacterized protein</fullName>
    </submittedName>
</protein>
<dbReference type="Proteomes" id="UP000410984">
    <property type="component" value="Unassembled WGS sequence"/>
</dbReference>
<feature type="region of interest" description="Disordered" evidence="1">
    <location>
        <begin position="1"/>
        <end position="80"/>
    </location>
</feature>
<dbReference type="EMBL" id="CABFPH010000173">
    <property type="protein sequence ID" value="VUD74918.1"/>
    <property type="molecule type" value="Genomic_DNA"/>
</dbReference>
<accession>A0A509EL91</accession>
<name>A0A509EL91_9HYPH</name>
<evidence type="ECO:0000256" key="1">
    <source>
        <dbReference type="SAM" id="MobiDB-lite"/>
    </source>
</evidence>
<organism evidence="2 3">
    <name type="scientific">Methylobacterium symbioticum</name>
    <dbReference type="NCBI Taxonomy" id="2584084"/>
    <lineage>
        <taxon>Bacteria</taxon>
        <taxon>Pseudomonadati</taxon>
        <taxon>Pseudomonadota</taxon>
        <taxon>Alphaproteobacteria</taxon>
        <taxon>Hyphomicrobiales</taxon>
        <taxon>Methylobacteriaceae</taxon>
        <taxon>Methylobacterium</taxon>
    </lineage>
</organism>
<keyword evidence="3" id="KW-1185">Reference proteome</keyword>
<gene>
    <name evidence="2" type="ORF">MET9862_05552</name>
</gene>
<proteinExistence type="predicted"/>
<evidence type="ECO:0000313" key="3">
    <source>
        <dbReference type="Proteomes" id="UP000410984"/>
    </source>
</evidence>
<reference evidence="2 3" key="1">
    <citation type="submission" date="2019-06" db="EMBL/GenBank/DDBJ databases">
        <authorList>
            <person name="Rodrigo-Torres L."/>
            <person name="Arahal R. D."/>
            <person name="Lucena T."/>
        </authorList>
    </citation>
    <scope>NUCLEOTIDE SEQUENCE [LARGE SCALE GENOMIC DNA]</scope>
    <source>
        <strain evidence="2 3">SB0023/3</strain>
    </source>
</reference>